<gene>
    <name evidence="2" type="ORF">D0Q02_03305</name>
</gene>
<name>A0A372G3Y6_9ACTN</name>
<protein>
    <submittedName>
        <fullName evidence="2">TetR family transcriptional regulator</fullName>
    </submittedName>
</protein>
<evidence type="ECO:0000313" key="2">
    <source>
        <dbReference type="EMBL" id="RFS47614.1"/>
    </source>
</evidence>
<comment type="caution">
    <text evidence="2">The sequence shown here is derived from an EMBL/GenBank/DDBJ whole genome shotgun (WGS) entry which is preliminary data.</text>
</comment>
<dbReference type="SUPFAM" id="SSF46689">
    <property type="entry name" value="Homeodomain-like"/>
    <property type="match status" value="1"/>
</dbReference>
<dbReference type="AlphaFoldDB" id="A0A372G3Y6"/>
<dbReference type="Proteomes" id="UP000262621">
    <property type="component" value="Unassembled WGS sequence"/>
</dbReference>
<proteinExistence type="predicted"/>
<dbReference type="SUPFAM" id="SSF48498">
    <property type="entry name" value="Tetracyclin repressor-like, C-terminal domain"/>
    <property type="match status" value="1"/>
</dbReference>
<dbReference type="Gene3D" id="1.10.357.10">
    <property type="entry name" value="Tetracycline Repressor, domain 2"/>
    <property type="match status" value="1"/>
</dbReference>
<dbReference type="OrthoDB" id="4540879at2"/>
<feature type="compositionally biased region" description="Basic and acidic residues" evidence="1">
    <location>
        <begin position="231"/>
        <end position="246"/>
    </location>
</feature>
<keyword evidence="3" id="KW-1185">Reference proteome</keyword>
<feature type="region of interest" description="Disordered" evidence="1">
    <location>
        <begin position="225"/>
        <end position="261"/>
    </location>
</feature>
<organism evidence="2 3">
    <name type="scientific">Micromonospora craniellae</name>
    <dbReference type="NCBI Taxonomy" id="2294034"/>
    <lineage>
        <taxon>Bacteria</taxon>
        <taxon>Bacillati</taxon>
        <taxon>Actinomycetota</taxon>
        <taxon>Actinomycetes</taxon>
        <taxon>Micromonosporales</taxon>
        <taxon>Micromonosporaceae</taxon>
        <taxon>Micromonospora</taxon>
    </lineage>
</organism>
<dbReference type="InterPro" id="IPR036271">
    <property type="entry name" value="Tet_transcr_reg_TetR-rel_C_sf"/>
</dbReference>
<evidence type="ECO:0000256" key="1">
    <source>
        <dbReference type="SAM" id="MobiDB-lite"/>
    </source>
</evidence>
<reference evidence="2 3" key="1">
    <citation type="submission" date="2018-08" db="EMBL/GenBank/DDBJ databases">
        <title>Verrucosispora craniellae sp. nov., isolated from a marine sponge in the South China Sea.</title>
        <authorList>
            <person name="Li L."/>
            <person name="Lin H.W."/>
        </authorList>
    </citation>
    <scope>NUCLEOTIDE SEQUENCE [LARGE SCALE GENOMIC DNA]</scope>
    <source>
        <strain evidence="2 3">LHW63014</strain>
    </source>
</reference>
<sequence>MTRTPRRRGRPPSVSRETIARAVIDVGFPNLTFAAVRRRLGVGESTLFRHAPDRDELIRITLDHVIEQTRWPSLDAPWREVLRAYALTLWHAWAAYPGAATAAVPGNLPLAAMRLVDDLCAMLMRQGFTAENAVLACDIVFDLVNDNRRGVEHLDTVVRDAGPDRGHLHELWTHTPPPEPAEHAATPAERSQIHAAMRAAITAAPINWFADKLAVVLDGIDCTLAPGPRPRGPDGGRRPGVSEDHAAGAGRCADRTGQAGI</sequence>
<dbReference type="InterPro" id="IPR009057">
    <property type="entry name" value="Homeodomain-like_sf"/>
</dbReference>
<dbReference type="EMBL" id="QVFU01000002">
    <property type="protein sequence ID" value="RFS47614.1"/>
    <property type="molecule type" value="Genomic_DNA"/>
</dbReference>
<dbReference type="RefSeq" id="WP_117226495.1">
    <property type="nucleotide sequence ID" value="NZ_CP061725.1"/>
</dbReference>
<feature type="region of interest" description="Disordered" evidence="1">
    <location>
        <begin position="165"/>
        <end position="190"/>
    </location>
</feature>
<accession>A0A372G3Y6</accession>
<evidence type="ECO:0000313" key="3">
    <source>
        <dbReference type="Proteomes" id="UP000262621"/>
    </source>
</evidence>